<feature type="domain" description="EamA" evidence="8">
    <location>
        <begin position="10"/>
        <end position="136"/>
    </location>
</feature>
<dbReference type="KEGG" id="pmad:BAY61_26585"/>
<feature type="transmembrane region" description="Helical" evidence="7">
    <location>
        <begin position="242"/>
        <end position="259"/>
    </location>
</feature>
<gene>
    <name evidence="9" type="ORF">SAMN05421630_111109</name>
</gene>
<dbReference type="OrthoDB" id="9809509at2"/>
<dbReference type="RefSeq" id="WP_091809201.1">
    <property type="nucleotide sequence ID" value="NZ_CP016353.1"/>
</dbReference>
<feature type="compositionally biased region" description="Polar residues" evidence="6">
    <location>
        <begin position="299"/>
        <end position="308"/>
    </location>
</feature>
<dbReference type="InterPro" id="IPR037185">
    <property type="entry name" value="EmrE-like"/>
</dbReference>
<dbReference type="STRING" id="530584.SAMN05421630_111109"/>
<dbReference type="PANTHER" id="PTHR32322">
    <property type="entry name" value="INNER MEMBRANE TRANSPORTER"/>
    <property type="match status" value="1"/>
</dbReference>
<feature type="transmembrane region" description="Helical" evidence="7">
    <location>
        <begin position="265"/>
        <end position="282"/>
    </location>
</feature>
<evidence type="ECO:0000256" key="4">
    <source>
        <dbReference type="ARBA" id="ARBA00022989"/>
    </source>
</evidence>
<dbReference type="AlphaFoldDB" id="A0A222VVN8"/>
<feature type="transmembrane region" description="Helical" evidence="7">
    <location>
        <begin position="180"/>
        <end position="202"/>
    </location>
</feature>
<reference evidence="9 10" key="1">
    <citation type="submission" date="2016-10" db="EMBL/GenBank/DDBJ databases">
        <authorList>
            <person name="de Groot N.N."/>
        </authorList>
    </citation>
    <scope>NUCLEOTIDE SEQUENCE [LARGE SCALE GENOMIC DNA]</scope>
    <source>
        <strain evidence="9 10">CGMCC 4.5506</strain>
    </source>
</reference>
<evidence type="ECO:0000313" key="9">
    <source>
        <dbReference type="EMBL" id="SDD69157.1"/>
    </source>
</evidence>
<evidence type="ECO:0000256" key="3">
    <source>
        <dbReference type="ARBA" id="ARBA00022692"/>
    </source>
</evidence>
<dbReference type="InterPro" id="IPR050638">
    <property type="entry name" value="AA-Vitamin_Transporters"/>
</dbReference>
<feature type="transmembrane region" description="Helical" evidence="7">
    <location>
        <begin position="65"/>
        <end position="85"/>
    </location>
</feature>
<keyword evidence="5 7" id="KW-0472">Membrane</keyword>
<proteinExistence type="inferred from homology"/>
<dbReference type="Proteomes" id="UP000199494">
    <property type="component" value="Unassembled WGS sequence"/>
</dbReference>
<comment type="subcellular location">
    <subcellularLocation>
        <location evidence="1">Membrane</location>
        <topology evidence="1">Multi-pass membrane protein</topology>
    </subcellularLocation>
</comment>
<evidence type="ECO:0000256" key="7">
    <source>
        <dbReference type="SAM" id="Phobius"/>
    </source>
</evidence>
<feature type="transmembrane region" description="Helical" evidence="7">
    <location>
        <begin position="122"/>
        <end position="143"/>
    </location>
</feature>
<evidence type="ECO:0000259" key="8">
    <source>
        <dbReference type="Pfam" id="PF00892"/>
    </source>
</evidence>
<feature type="region of interest" description="Disordered" evidence="6">
    <location>
        <begin position="299"/>
        <end position="326"/>
    </location>
</feature>
<feature type="transmembrane region" description="Helical" evidence="7">
    <location>
        <begin position="149"/>
        <end position="168"/>
    </location>
</feature>
<dbReference type="GO" id="GO:0016020">
    <property type="term" value="C:membrane"/>
    <property type="evidence" value="ECO:0007669"/>
    <property type="project" value="UniProtKB-SubCell"/>
</dbReference>
<evidence type="ECO:0000256" key="1">
    <source>
        <dbReference type="ARBA" id="ARBA00004141"/>
    </source>
</evidence>
<evidence type="ECO:0000256" key="5">
    <source>
        <dbReference type="ARBA" id="ARBA00023136"/>
    </source>
</evidence>
<keyword evidence="4 7" id="KW-1133">Transmembrane helix</keyword>
<feature type="transmembrane region" description="Helical" evidence="7">
    <location>
        <begin position="208"/>
        <end position="230"/>
    </location>
</feature>
<evidence type="ECO:0000256" key="2">
    <source>
        <dbReference type="ARBA" id="ARBA00007362"/>
    </source>
</evidence>
<sequence length="326" mass="33801">MSRDTLIGTGFVLTWSSGFIGSTLATAHASAFTLLLWRFLVVVALLAVWWLVWHRRRLPVRAVGIHGLVGLLSQGVFLFGVVWSAQLGVPAGIAALIAAVQPIATATLSGPLLGERTSPTQWAGLALGIAGVALVVSGDLGGAGAAPPLAYALPVLAMAGLVAGTFVERKAPPLPMADSMLIHAATSTVVFGAIAVTTSTVAPPADGGFWVAVSIVVVLAHLGGYGFYWLNVRRKSVNHTSTLLYLTPPTTMVFGYLLFGEQLGALSLAGLVVCLVAVLLAIRSTREMSVPREMMAACSSPTSSTVQPLSARPGHERPRSPSSSSC</sequence>
<feature type="domain" description="EamA" evidence="8">
    <location>
        <begin position="166"/>
        <end position="282"/>
    </location>
</feature>
<accession>A0A222VVN8</accession>
<keyword evidence="10" id="KW-1185">Reference proteome</keyword>
<evidence type="ECO:0000313" key="10">
    <source>
        <dbReference type="Proteomes" id="UP000199494"/>
    </source>
</evidence>
<dbReference type="Pfam" id="PF00892">
    <property type="entry name" value="EamA"/>
    <property type="match status" value="2"/>
</dbReference>
<feature type="transmembrane region" description="Helical" evidence="7">
    <location>
        <begin position="91"/>
        <end position="110"/>
    </location>
</feature>
<evidence type="ECO:0000256" key="6">
    <source>
        <dbReference type="SAM" id="MobiDB-lite"/>
    </source>
</evidence>
<dbReference type="SUPFAM" id="SSF103481">
    <property type="entry name" value="Multidrug resistance efflux transporter EmrE"/>
    <property type="match status" value="2"/>
</dbReference>
<organism evidence="9 10">
    <name type="scientific">Prauserella marina</name>
    <dbReference type="NCBI Taxonomy" id="530584"/>
    <lineage>
        <taxon>Bacteria</taxon>
        <taxon>Bacillati</taxon>
        <taxon>Actinomycetota</taxon>
        <taxon>Actinomycetes</taxon>
        <taxon>Pseudonocardiales</taxon>
        <taxon>Pseudonocardiaceae</taxon>
        <taxon>Prauserella</taxon>
    </lineage>
</organism>
<dbReference type="EMBL" id="FMZE01000011">
    <property type="protein sequence ID" value="SDD69157.1"/>
    <property type="molecule type" value="Genomic_DNA"/>
</dbReference>
<keyword evidence="3 7" id="KW-0812">Transmembrane</keyword>
<comment type="similarity">
    <text evidence="2">Belongs to the EamA transporter family.</text>
</comment>
<protein>
    <submittedName>
        <fullName evidence="9">Permease of the drug/metabolite transporter (DMT) superfamily</fullName>
    </submittedName>
</protein>
<dbReference type="InterPro" id="IPR000620">
    <property type="entry name" value="EamA_dom"/>
</dbReference>
<name>A0A222VVN8_9PSEU</name>
<feature type="transmembrane region" description="Helical" evidence="7">
    <location>
        <begin position="35"/>
        <end position="53"/>
    </location>
</feature>
<dbReference type="PANTHER" id="PTHR32322:SF2">
    <property type="entry name" value="EAMA DOMAIN-CONTAINING PROTEIN"/>
    <property type="match status" value="1"/>
</dbReference>